<dbReference type="EMBL" id="JAPFFF010000006">
    <property type="protein sequence ID" value="KAK8887399.1"/>
    <property type="molecule type" value="Genomic_DNA"/>
</dbReference>
<dbReference type="InterPro" id="IPR015943">
    <property type="entry name" value="WD40/YVTN_repeat-like_dom_sf"/>
</dbReference>
<keyword evidence="5" id="KW-1185">Reference proteome</keyword>
<protein>
    <recommendedName>
        <fullName evidence="6">Anaphase-promoting complex subunit 4 WD40 domain-containing protein</fullName>
    </recommendedName>
</protein>
<dbReference type="SMART" id="SM00320">
    <property type="entry name" value="WD40"/>
    <property type="match status" value="5"/>
</dbReference>
<evidence type="ECO:0000256" key="3">
    <source>
        <dbReference type="PROSITE-ProRule" id="PRU00221"/>
    </source>
</evidence>
<sequence>MSSNKYICSILEENFSQKYNFENKVSPRGITLDEFLKTPAFLESTPNNFIFSCPGAKNLSYFQQFDQFISFAKENPNCQPIQKSIFPLFCLIVMQLKKKEDQTLVQDFTHKYLNFVPEDDREDARLFVTDEQHYSKLACLFSTQRYKIKCDDETHKKIVSFLHKPDHSQLFLLYSSKIIIIPDRKQQKDRNPISRFSLNSVMSDMSIVQARISSASFAAISKEEPTVYACCNDQNILKIDTNAQKATQLYTHSSAVTTLSLSSQSKVLLTADLCGSISLWSSSASHHMNSKFMPIICSCFAPHGGIFAIGSGNGLIHVFDTPKHQLHRILSGFQEAVTDVAFHPNCAYIGSLSIEPAIRIWDLRSADTVRLFIGQPKKNSAIAFSNDGKMLAVFDGELCVFDIGTQKLKFKKQFHITDIISLHFSMDSRYIYAVSQHGIVIACEIAVDGYPTEEIIRINERVISSELLYADEFRIITTYEKESLE</sequence>
<organism evidence="4 5">
    <name type="scientific">Tritrichomonas musculus</name>
    <dbReference type="NCBI Taxonomy" id="1915356"/>
    <lineage>
        <taxon>Eukaryota</taxon>
        <taxon>Metamonada</taxon>
        <taxon>Parabasalia</taxon>
        <taxon>Tritrichomonadida</taxon>
        <taxon>Tritrichomonadidae</taxon>
        <taxon>Tritrichomonas</taxon>
    </lineage>
</organism>
<dbReference type="PROSITE" id="PS50082">
    <property type="entry name" value="WD_REPEATS_2"/>
    <property type="match status" value="2"/>
</dbReference>
<dbReference type="Gene3D" id="1.25.40.500">
    <property type="entry name" value="TFIID subunit TAF5, NTD2 domain"/>
    <property type="match status" value="1"/>
</dbReference>
<gene>
    <name evidence="4" type="ORF">M9Y10_038439</name>
</gene>
<evidence type="ECO:0008006" key="6">
    <source>
        <dbReference type="Google" id="ProtNLM"/>
    </source>
</evidence>
<dbReference type="InterPro" id="IPR037264">
    <property type="entry name" value="TFIID_NTD2_sf"/>
</dbReference>
<evidence type="ECO:0000313" key="4">
    <source>
        <dbReference type="EMBL" id="KAK8887399.1"/>
    </source>
</evidence>
<reference evidence="4 5" key="1">
    <citation type="submission" date="2024-04" db="EMBL/GenBank/DDBJ databases">
        <title>Tritrichomonas musculus Genome.</title>
        <authorList>
            <person name="Alves-Ferreira E."/>
            <person name="Grigg M."/>
            <person name="Lorenzi H."/>
            <person name="Galac M."/>
        </authorList>
    </citation>
    <scope>NUCLEOTIDE SEQUENCE [LARGE SCALE GENOMIC DNA]</scope>
    <source>
        <strain evidence="4 5">EAF2021</strain>
    </source>
</reference>
<dbReference type="InterPro" id="IPR036322">
    <property type="entry name" value="WD40_repeat_dom_sf"/>
</dbReference>
<dbReference type="SUPFAM" id="SSF160897">
    <property type="entry name" value="Taf5 N-terminal domain-like"/>
    <property type="match status" value="1"/>
</dbReference>
<keyword evidence="2" id="KW-0539">Nucleus</keyword>
<comment type="caution">
    <text evidence="4">The sequence shown here is derived from an EMBL/GenBank/DDBJ whole genome shotgun (WGS) entry which is preliminary data.</text>
</comment>
<dbReference type="PANTHER" id="PTHR19879">
    <property type="entry name" value="TRANSCRIPTION INITIATION FACTOR TFIID"/>
    <property type="match status" value="1"/>
</dbReference>
<keyword evidence="3" id="KW-0853">WD repeat</keyword>
<dbReference type="Proteomes" id="UP001470230">
    <property type="component" value="Unassembled WGS sequence"/>
</dbReference>
<name>A0ABR2K8F5_9EUKA</name>
<dbReference type="SUPFAM" id="SSF50978">
    <property type="entry name" value="WD40 repeat-like"/>
    <property type="match status" value="1"/>
</dbReference>
<evidence type="ECO:0000313" key="5">
    <source>
        <dbReference type="Proteomes" id="UP001470230"/>
    </source>
</evidence>
<dbReference type="PROSITE" id="PS50294">
    <property type="entry name" value="WD_REPEATS_REGION"/>
    <property type="match status" value="1"/>
</dbReference>
<dbReference type="InterPro" id="IPR001680">
    <property type="entry name" value="WD40_rpt"/>
</dbReference>
<accession>A0ABR2K8F5</accession>
<evidence type="ECO:0000256" key="1">
    <source>
        <dbReference type="ARBA" id="ARBA00004123"/>
    </source>
</evidence>
<evidence type="ECO:0000256" key="2">
    <source>
        <dbReference type="ARBA" id="ARBA00023242"/>
    </source>
</evidence>
<dbReference type="Pfam" id="PF00400">
    <property type="entry name" value="WD40"/>
    <property type="match status" value="2"/>
</dbReference>
<comment type="subcellular location">
    <subcellularLocation>
        <location evidence="1">Nucleus</location>
    </subcellularLocation>
</comment>
<feature type="repeat" description="WD" evidence="3">
    <location>
        <begin position="330"/>
        <end position="371"/>
    </location>
</feature>
<feature type="repeat" description="WD" evidence="3">
    <location>
        <begin position="249"/>
        <end position="290"/>
    </location>
</feature>
<proteinExistence type="predicted"/>
<dbReference type="Gene3D" id="2.130.10.10">
    <property type="entry name" value="YVTN repeat-like/Quinoprotein amine dehydrogenase"/>
    <property type="match status" value="2"/>
</dbReference>
<dbReference type="PANTHER" id="PTHR19879:SF1">
    <property type="entry name" value="CANNONBALL-RELATED"/>
    <property type="match status" value="1"/>
</dbReference>